<feature type="compositionally biased region" description="Low complexity" evidence="1">
    <location>
        <begin position="105"/>
        <end position="116"/>
    </location>
</feature>
<proteinExistence type="predicted"/>
<organism evidence="2 3">
    <name type="scientific">Austropuccinia psidii MF-1</name>
    <dbReference type="NCBI Taxonomy" id="1389203"/>
    <lineage>
        <taxon>Eukaryota</taxon>
        <taxon>Fungi</taxon>
        <taxon>Dikarya</taxon>
        <taxon>Basidiomycota</taxon>
        <taxon>Pucciniomycotina</taxon>
        <taxon>Pucciniomycetes</taxon>
        <taxon>Pucciniales</taxon>
        <taxon>Sphaerophragmiaceae</taxon>
        <taxon>Austropuccinia</taxon>
    </lineage>
</organism>
<gene>
    <name evidence="2" type="ORF">O181_030194</name>
</gene>
<sequence>MAPRQPLKCYYFLEEAHSAIRCNNLTEDLEKRIVLKHEGTYISTNFQRVPTEGPMSTNKLQETQVIKDHKDEKAAAIDQIAEWQNWKPPQISSETENLQINVGLRQTRQESQSQTQQEDKNETQKSFRKKIPDSYHEGDETEEEIRVSVPTKYKKTKEGKEIDNENIGIISKEKNKEVLKQDSQKI</sequence>
<comment type="caution">
    <text evidence="2">The sequence shown here is derived from an EMBL/GenBank/DDBJ whole genome shotgun (WGS) entry which is preliminary data.</text>
</comment>
<dbReference type="EMBL" id="AVOT02010602">
    <property type="protein sequence ID" value="MBW0490479.1"/>
    <property type="molecule type" value="Genomic_DNA"/>
</dbReference>
<accession>A0A9Q3H5B5</accession>
<protein>
    <submittedName>
        <fullName evidence="2">Uncharacterized protein</fullName>
    </submittedName>
</protein>
<dbReference type="AlphaFoldDB" id="A0A9Q3H5B5"/>
<feature type="region of interest" description="Disordered" evidence="1">
    <location>
        <begin position="105"/>
        <end position="163"/>
    </location>
</feature>
<evidence type="ECO:0000313" key="3">
    <source>
        <dbReference type="Proteomes" id="UP000765509"/>
    </source>
</evidence>
<feature type="compositionally biased region" description="Basic and acidic residues" evidence="1">
    <location>
        <begin position="117"/>
        <end position="138"/>
    </location>
</feature>
<evidence type="ECO:0000256" key="1">
    <source>
        <dbReference type="SAM" id="MobiDB-lite"/>
    </source>
</evidence>
<name>A0A9Q3H5B5_9BASI</name>
<evidence type="ECO:0000313" key="2">
    <source>
        <dbReference type="EMBL" id="MBW0490479.1"/>
    </source>
</evidence>
<dbReference type="OrthoDB" id="2518564at2759"/>
<reference evidence="2" key="1">
    <citation type="submission" date="2021-03" db="EMBL/GenBank/DDBJ databases">
        <title>Draft genome sequence of rust myrtle Austropuccinia psidii MF-1, a brazilian biotype.</title>
        <authorList>
            <person name="Quecine M.C."/>
            <person name="Pachon D.M.R."/>
            <person name="Bonatelli M.L."/>
            <person name="Correr F.H."/>
            <person name="Franceschini L.M."/>
            <person name="Leite T.F."/>
            <person name="Margarido G.R.A."/>
            <person name="Almeida C.A."/>
            <person name="Ferrarezi J.A."/>
            <person name="Labate C.A."/>
        </authorList>
    </citation>
    <scope>NUCLEOTIDE SEQUENCE</scope>
    <source>
        <strain evidence="2">MF-1</strain>
    </source>
</reference>
<dbReference type="Proteomes" id="UP000765509">
    <property type="component" value="Unassembled WGS sequence"/>
</dbReference>
<keyword evidence="3" id="KW-1185">Reference proteome</keyword>